<dbReference type="Proteomes" id="UP000437017">
    <property type="component" value="Unassembled WGS sequence"/>
</dbReference>
<dbReference type="Gene3D" id="3.40.50.720">
    <property type="entry name" value="NAD(P)-binding Rossmann-like Domain"/>
    <property type="match status" value="1"/>
</dbReference>
<name>A0A643BQC5_BALPH</name>
<dbReference type="AlphaFoldDB" id="A0A643BQC5"/>
<dbReference type="Pfam" id="PF00106">
    <property type="entry name" value="adh_short"/>
    <property type="match status" value="1"/>
</dbReference>
<organism evidence="3 4">
    <name type="scientific">Balaenoptera physalus</name>
    <name type="common">Fin whale</name>
    <name type="synonym">Balaena physalus</name>
    <dbReference type="NCBI Taxonomy" id="9770"/>
    <lineage>
        <taxon>Eukaryota</taxon>
        <taxon>Metazoa</taxon>
        <taxon>Chordata</taxon>
        <taxon>Craniata</taxon>
        <taxon>Vertebrata</taxon>
        <taxon>Euteleostomi</taxon>
        <taxon>Mammalia</taxon>
        <taxon>Eutheria</taxon>
        <taxon>Laurasiatheria</taxon>
        <taxon>Artiodactyla</taxon>
        <taxon>Whippomorpha</taxon>
        <taxon>Cetacea</taxon>
        <taxon>Mysticeti</taxon>
        <taxon>Balaenopteridae</taxon>
        <taxon>Balaenoptera</taxon>
    </lineage>
</organism>
<accession>A0A643BQC5</accession>
<comment type="caution">
    <text evidence="3">The sequence shown here is derived from an EMBL/GenBank/DDBJ whole genome shotgun (WGS) entry which is preliminary data.</text>
</comment>
<sequence length="91" mass="9432">YIFLLLHLDSSKSNWQVIAVLPQPVLLSSLSRSVNSSSSASVCVSLQAGLMASPLRFDGRVVLVTGAGGGLGRAYALAFAERGASVVVARN</sequence>
<keyword evidence="2" id="KW-0560">Oxidoreductase</keyword>
<evidence type="ECO:0000256" key="1">
    <source>
        <dbReference type="ARBA" id="ARBA00006484"/>
    </source>
</evidence>
<protein>
    <recommendedName>
        <fullName evidence="5">Ketoreductase (KR) domain-containing protein</fullName>
    </recommendedName>
</protein>
<dbReference type="EMBL" id="SGJD01005988">
    <property type="protein sequence ID" value="KAB0390093.1"/>
    <property type="molecule type" value="Genomic_DNA"/>
</dbReference>
<proteinExistence type="inferred from homology"/>
<dbReference type="InterPro" id="IPR051687">
    <property type="entry name" value="Peroxisomal_Beta-Oxidation"/>
</dbReference>
<gene>
    <name evidence="3" type="ORF">E2I00_005506</name>
</gene>
<dbReference type="GO" id="GO:0016491">
    <property type="term" value="F:oxidoreductase activity"/>
    <property type="evidence" value="ECO:0007669"/>
    <property type="project" value="UniProtKB-KW"/>
</dbReference>
<comment type="similarity">
    <text evidence="1">Belongs to the short-chain dehydrogenases/reductases (SDR) family.</text>
</comment>
<dbReference type="SUPFAM" id="SSF51735">
    <property type="entry name" value="NAD(P)-binding Rossmann-fold domains"/>
    <property type="match status" value="1"/>
</dbReference>
<evidence type="ECO:0000256" key="2">
    <source>
        <dbReference type="ARBA" id="ARBA00023002"/>
    </source>
</evidence>
<dbReference type="InterPro" id="IPR002347">
    <property type="entry name" value="SDR_fam"/>
</dbReference>
<reference evidence="3 4" key="1">
    <citation type="journal article" date="2019" name="PLoS ONE">
        <title>Genomic analyses reveal an absence of contemporary introgressive admixture between fin whales and blue whales, despite known hybrids.</title>
        <authorList>
            <person name="Westbury M.V."/>
            <person name="Petersen B."/>
            <person name="Lorenzen E.D."/>
        </authorList>
    </citation>
    <scope>NUCLEOTIDE SEQUENCE [LARGE SCALE GENOMIC DNA]</scope>
    <source>
        <strain evidence="3">FinWhale-01</strain>
    </source>
</reference>
<feature type="non-terminal residue" evidence="3">
    <location>
        <position position="1"/>
    </location>
</feature>
<dbReference type="PANTHER" id="PTHR45024">
    <property type="entry name" value="DEHYDROGENASES, SHORT CHAIN"/>
    <property type="match status" value="1"/>
</dbReference>
<dbReference type="InterPro" id="IPR036291">
    <property type="entry name" value="NAD(P)-bd_dom_sf"/>
</dbReference>
<dbReference type="PANTHER" id="PTHR45024:SF2">
    <property type="entry name" value="SCP2 DOMAIN-CONTAINING PROTEIN"/>
    <property type="match status" value="1"/>
</dbReference>
<keyword evidence="4" id="KW-1185">Reference proteome</keyword>
<evidence type="ECO:0000313" key="4">
    <source>
        <dbReference type="Proteomes" id="UP000437017"/>
    </source>
</evidence>
<evidence type="ECO:0008006" key="5">
    <source>
        <dbReference type="Google" id="ProtNLM"/>
    </source>
</evidence>
<evidence type="ECO:0000313" key="3">
    <source>
        <dbReference type="EMBL" id="KAB0390093.1"/>
    </source>
</evidence>